<keyword evidence="11 15" id="KW-0472">Membrane</keyword>
<reference evidence="21" key="1">
    <citation type="submission" date="2023-06" db="EMBL/GenBank/DDBJ databases">
        <authorList>
            <person name="Polev D.E."/>
            <person name="Saitova A.T."/>
            <person name="Bogumilchik E.A."/>
            <person name="Kokorina G.I."/>
            <person name="Voskresenskaia E.A."/>
        </authorList>
    </citation>
    <scope>NUCLEOTIDE SEQUENCE</scope>
    <source>
        <strain evidence="21">2145 StPb PI</strain>
    </source>
</reference>
<dbReference type="GO" id="GO:0009279">
    <property type="term" value="C:cell outer membrane"/>
    <property type="evidence" value="ECO:0007669"/>
    <property type="project" value="UniProtKB-SubCell"/>
</dbReference>
<feature type="signal peptide" evidence="18">
    <location>
        <begin position="1"/>
        <end position="26"/>
    </location>
</feature>
<evidence type="ECO:0000256" key="7">
    <source>
        <dbReference type="ARBA" id="ARBA00022729"/>
    </source>
</evidence>
<evidence type="ECO:0000256" key="8">
    <source>
        <dbReference type="ARBA" id="ARBA00023004"/>
    </source>
</evidence>
<evidence type="ECO:0000256" key="9">
    <source>
        <dbReference type="ARBA" id="ARBA00023065"/>
    </source>
</evidence>
<comment type="similarity">
    <text evidence="2 15 17">Belongs to the TonB-dependent receptor family.</text>
</comment>
<dbReference type="GO" id="GO:0015344">
    <property type="term" value="F:siderophore uptake transmembrane transporter activity"/>
    <property type="evidence" value="ECO:0007669"/>
    <property type="project" value="TreeGrafter"/>
</dbReference>
<evidence type="ECO:0000259" key="20">
    <source>
        <dbReference type="Pfam" id="PF07715"/>
    </source>
</evidence>
<evidence type="ECO:0000256" key="14">
    <source>
        <dbReference type="ARBA" id="ARBA00072094"/>
    </source>
</evidence>
<dbReference type="InterPro" id="IPR000531">
    <property type="entry name" value="Beta-barrel_TonB"/>
</dbReference>
<keyword evidence="7 18" id="KW-0732">Signal</keyword>
<evidence type="ECO:0000256" key="11">
    <source>
        <dbReference type="ARBA" id="ARBA00023136"/>
    </source>
</evidence>
<dbReference type="Gene3D" id="2.40.170.20">
    <property type="entry name" value="TonB-dependent receptor, beta-barrel domain"/>
    <property type="match status" value="1"/>
</dbReference>
<keyword evidence="4 15" id="KW-1134">Transmembrane beta strand</keyword>
<dbReference type="InterPro" id="IPR012910">
    <property type="entry name" value="Plug_dom"/>
</dbReference>
<dbReference type="RefSeq" id="WP_289818273.1">
    <property type="nucleotide sequence ID" value="NZ_JAUEHU010000020.1"/>
</dbReference>
<dbReference type="PANTHER" id="PTHR30069">
    <property type="entry name" value="TONB-DEPENDENT OUTER MEMBRANE RECEPTOR"/>
    <property type="match status" value="1"/>
</dbReference>
<evidence type="ECO:0000256" key="16">
    <source>
        <dbReference type="PROSITE-ProRule" id="PRU10144"/>
    </source>
</evidence>
<name>A0AAW7KAS5_9GAMM</name>
<dbReference type="GO" id="GO:0038023">
    <property type="term" value="F:signaling receptor activity"/>
    <property type="evidence" value="ECO:0007669"/>
    <property type="project" value="InterPro"/>
</dbReference>
<evidence type="ECO:0000256" key="15">
    <source>
        <dbReference type="PROSITE-ProRule" id="PRU01360"/>
    </source>
</evidence>
<dbReference type="CDD" id="cd01347">
    <property type="entry name" value="ligand_gated_channel"/>
    <property type="match status" value="1"/>
</dbReference>
<accession>A0AAW7KAS5</accession>
<dbReference type="PROSITE" id="PS52016">
    <property type="entry name" value="TONB_DEPENDENT_REC_3"/>
    <property type="match status" value="1"/>
</dbReference>
<keyword evidence="8" id="KW-0408">Iron</keyword>
<dbReference type="Pfam" id="PF07715">
    <property type="entry name" value="Plug"/>
    <property type="match status" value="1"/>
</dbReference>
<evidence type="ECO:0000256" key="13">
    <source>
        <dbReference type="ARBA" id="ARBA00023237"/>
    </source>
</evidence>
<evidence type="ECO:0000313" key="21">
    <source>
        <dbReference type="EMBL" id="MDN0088995.1"/>
    </source>
</evidence>
<evidence type="ECO:0000256" key="2">
    <source>
        <dbReference type="ARBA" id="ARBA00009810"/>
    </source>
</evidence>
<keyword evidence="5" id="KW-0410">Iron transport</keyword>
<keyword evidence="10 17" id="KW-0798">TonB box</keyword>
<evidence type="ECO:0000256" key="12">
    <source>
        <dbReference type="ARBA" id="ARBA00023170"/>
    </source>
</evidence>
<dbReference type="InterPro" id="IPR010105">
    <property type="entry name" value="TonB_sidphr_rcpt"/>
</dbReference>
<organism evidence="21 22">
    <name type="scientific">Yersinia nurmii</name>
    <dbReference type="NCBI Taxonomy" id="685706"/>
    <lineage>
        <taxon>Bacteria</taxon>
        <taxon>Pseudomonadati</taxon>
        <taxon>Pseudomonadota</taxon>
        <taxon>Gammaproteobacteria</taxon>
        <taxon>Enterobacterales</taxon>
        <taxon>Yersiniaceae</taxon>
        <taxon>Yersinia</taxon>
    </lineage>
</organism>
<protein>
    <recommendedName>
        <fullName evidence="14">Ferric aerobactin receptor</fullName>
    </recommendedName>
</protein>
<evidence type="ECO:0000256" key="6">
    <source>
        <dbReference type="ARBA" id="ARBA00022692"/>
    </source>
</evidence>
<keyword evidence="3 15" id="KW-0813">Transport</keyword>
<dbReference type="PROSITE" id="PS01156">
    <property type="entry name" value="TONB_DEPENDENT_REC_2"/>
    <property type="match status" value="1"/>
</dbReference>
<dbReference type="NCBIfam" id="TIGR01783">
    <property type="entry name" value="TonB-siderophor"/>
    <property type="match status" value="1"/>
</dbReference>
<dbReference type="GO" id="GO:0044718">
    <property type="term" value="P:siderophore transmembrane transport"/>
    <property type="evidence" value="ECO:0007669"/>
    <property type="project" value="TreeGrafter"/>
</dbReference>
<dbReference type="FunFam" id="2.40.170.20:FF:000007">
    <property type="entry name" value="Ferric aerobactin receptor"/>
    <property type="match status" value="1"/>
</dbReference>
<dbReference type="InterPro" id="IPR039426">
    <property type="entry name" value="TonB-dep_rcpt-like"/>
</dbReference>
<evidence type="ECO:0000259" key="19">
    <source>
        <dbReference type="Pfam" id="PF00593"/>
    </source>
</evidence>
<comment type="subcellular location">
    <subcellularLocation>
        <location evidence="1 15">Cell outer membrane</location>
        <topology evidence="1 15">Multi-pass membrane protein</topology>
    </subcellularLocation>
</comment>
<dbReference type="FunFam" id="2.170.130.10:FF:000011">
    <property type="entry name" value="TonB-dependent siderophore receptor"/>
    <property type="match status" value="1"/>
</dbReference>
<gene>
    <name evidence="21" type="ORF">QVN42_16710</name>
</gene>
<evidence type="ECO:0000256" key="17">
    <source>
        <dbReference type="RuleBase" id="RU003357"/>
    </source>
</evidence>
<evidence type="ECO:0000256" key="18">
    <source>
        <dbReference type="SAM" id="SignalP"/>
    </source>
</evidence>
<dbReference type="InterPro" id="IPR036942">
    <property type="entry name" value="Beta-barrel_TonB_sf"/>
</dbReference>
<proteinExistence type="inferred from homology"/>
<feature type="short sequence motif" description="TonB C-terminal box" evidence="16">
    <location>
        <begin position="720"/>
        <end position="737"/>
    </location>
</feature>
<feature type="chain" id="PRO_5043644857" description="Ferric aerobactin receptor" evidence="18">
    <location>
        <begin position="27"/>
        <end position="737"/>
    </location>
</feature>
<evidence type="ECO:0000256" key="3">
    <source>
        <dbReference type="ARBA" id="ARBA00022448"/>
    </source>
</evidence>
<dbReference type="Pfam" id="PF00593">
    <property type="entry name" value="TonB_dep_Rec_b-barrel"/>
    <property type="match status" value="1"/>
</dbReference>
<feature type="domain" description="TonB-dependent receptor plug" evidence="20">
    <location>
        <begin position="47"/>
        <end position="148"/>
    </location>
</feature>
<feature type="domain" description="TonB-dependent receptor-like beta-barrel" evidence="19">
    <location>
        <begin position="400"/>
        <end position="693"/>
    </location>
</feature>
<dbReference type="EMBL" id="JAUEHU010000020">
    <property type="protein sequence ID" value="MDN0088995.1"/>
    <property type="molecule type" value="Genomic_DNA"/>
</dbReference>
<keyword evidence="13 15" id="KW-0998">Cell outer membrane</keyword>
<dbReference type="PANTHER" id="PTHR30069:SF42">
    <property type="entry name" value="FERRIC AEROBACTIN RECEPTOR"/>
    <property type="match status" value="1"/>
</dbReference>
<dbReference type="Gene3D" id="2.170.130.10">
    <property type="entry name" value="TonB-dependent receptor, plug domain"/>
    <property type="match status" value="1"/>
</dbReference>
<comment type="caution">
    <text evidence="21">The sequence shown here is derived from an EMBL/GenBank/DDBJ whole genome shotgun (WGS) entry which is preliminary data.</text>
</comment>
<evidence type="ECO:0000256" key="1">
    <source>
        <dbReference type="ARBA" id="ARBA00004571"/>
    </source>
</evidence>
<evidence type="ECO:0000256" key="10">
    <source>
        <dbReference type="ARBA" id="ARBA00023077"/>
    </source>
</evidence>
<keyword evidence="9" id="KW-0406">Ion transport</keyword>
<dbReference type="Proteomes" id="UP001167864">
    <property type="component" value="Unassembled WGS sequence"/>
</dbReference>
<evidence type="ECO:0000256" key="4">
    <source>
        <dbReference type="ARBA" id="ARBA00022452"/>
    </source>
</evidence>
<evidence type="ECO:0000313" key="22">
    <source>
        <dbReference type="Proteomes" id="UP001167864"/>
    </source>
</evidence>
<evidence type="ECO:0000256" key="5">
    <source>
        <dbReference type="ARBA" id="ARBA00022496"/>
    </source>
</evidence>
<dbReference type="InterPro" id="IPR037066">
    <property type="entry name" value="Plug_dom_sf"/>
</dbReference>
<dbReference type="SUPFAM" id="SSF56935">
    <property type="entry name" value="Porins"/>
    <property type="match status" value="1"/>
</dbReference>
<keyword evidence="6 15" id="KW-0812">Transmembrane</keyword>
<sequence length="737" mass="81304">MKNNRQKLLRDTVVIAAALLSSSVYAAAETNADTMVISASRTNKTVANIAQTTWIIDNQQISEQAGGGKDIKEILAQLVPGMDVSSQGRTNFGMNMRGREMMVLIDGVRMNTSRAGSRQLDSIDPFNIERVEVLSGASALYGGGSIGGLVNIITKKGKPGSEFEFETGAKSGFNNSDDMDNNFGAAWSGGNEHIDGRISASYRRFGGGYDGKGDPITMDITQTGLQYSDRLDLMANGGINLDTNRRIEVLAQYYKSAGDGDHALYLGKDFSVVTGKGGHAENRSGMYSDRIPGTQRNLLNFTYTDKDFFGQELLAQTYYRNEKLDFHPFPRLNADKTKVDSYSTSQQNTDQYGATVALTRTLTDRWNLTYGADIDREEFDANQMSFDMAKANASGGMNMSSIYQIGRYPGYSVTNSALFMQTDYALSEMFTLNGGVRYQYAKNTINDFVGTTQQEAVASGQAKSADAIPGGTTSYDNLLFNAGVLAHLTENQQMWLNFSQAFQLPDIGKYYGQGNYVKVGDHYRLKDSINVADSRLQGIKTNSYELGWRYLGDNVTTQLAAYYTQSDKSINYNKSTLNIDVVDSKRRIYGMEGQVDFSLPMPEWTTGASFNLIRSENQTKTGWSKVTITEASPSKLTAYVGWTPGDWNLRVQTQQAFDVTDGAGMKLDGYNTVDMLGSYSLPVGKVSFSIENLLDTEYTTIWGQRAQVFYSPLYGPASLYDFKGRGRTFTLGYSVIF</sequence>
<keyword evidence="12 21" id="KW-0675">Receptor</keyword>
<dbReference type="AlphaFoldDB" id="A0AAW7KAS5"/>
<dbReference type="InterPro" id="IPR010917">
    <property type="entry name" value="TonB_rcpt_CS"/>
</dbReference>